<dbReference type="Pfam" id="PF19279">
    <property type="entry name" value="YegS_C"/>
    <property type="match status" value="1"/>
</dbReference>
<dbReference type="InterPro" id="IPR001206">
    <property type="entry name" value="Diacylglycerol_kinase_cat_dom"/>
</dbReference>
<comment type="caution">
    <text evidence="2">The sequence shown here is derived from an EMBL/GenBank/DDBJ whole genome shotgun (WGS) entry which is preliminary data.</text>
</comment>
<evidence type="ECO:0000313" key="2">
    <source>
        <dbReference type="EMBL" id="GAA2155027.1"/>
    </source>
</evidence>
<protein>
    <recommendedName>
        <fullName evidence="1">DAGKc domain-containing protein</fullName>
    </recommendedName>
</protein>
<dbReference type="RefSeq" id="WP_344468628.1">
    <property type="nucleotide sequence ID" value="NZ_BAAANT010000044.1"/>
</dbReference>
<reference evidence="2 3" key="1">
    <citation type="journal article" date="2019" name="Int. J. Syst. Evol. Microbiol.">
        <title>The Global Catalogue of Microorganisms (GCM) 10K type strain sequencing project: providing services to taxonomists for standard genome sequencing and annotation.</title>
        <authorList>
            <consortium name="The Broad Institute Genomics Platform"/>
            <consortium name="The Broad Institute Genome Sequencing Center for Infectious Disease"/>
            <person name="Wu L."/>
            <person name="Ma J."/>
        </authorList>
    </citation>
    <scope>NUCLEOTIDE SEQUENCE [LARGE SCALE GENOMIC DNA]</scope>
    <source>
        <strain evidence="2 3">JCM 14560</strain>
    </source>
</reference>
<evidence type="ECO:0000313" key="3">
    <source>
        <dbReference type="Proteomes" id="UP001422759"/>
    </source>
</evidence>
<organism evidence="2 3">
    <name type="scientific">Kitasatospora kazusensis</name>
    <dbReference type="NCBI Taxonomy" id="407974"/>
    <lineage>
        <taxon>Bacteria</taxon>
        <taxon>Bacillati</taxon>
        <taxon>Actinomycetota</taxon>
        <taxon>Actinomycetes</taxon>
        <taxon>Kitasatosporales</taxon>
        <taxon>Streptomycetaceae</taxon>
        <taxon>Kitasatospora</taxon>
    </lineage>
</organism>
<dbReference type="InterPro" id="IPR016064">
    <property type="entry name" value="NAD/diacylglycerol_kinase_sf"/>
</dbReference>
<dbReference type="Proteomes" id="UP001422759">
    <property type="component" value="Unassembled WGS sequence"/>
</dbReference>
<name>A0ABN3A6M0_9ACTN</name>
<dbReference type="Gene3D" id="2.60.200.40">
    <property type="match status" value="1"/>
</dbReference>
<dbReference type="PROSITE" id="PS50146">
    <property type="entry name" value="DAGK"/>
    <property type="match status" value="1"/>
</dbReference>
<dbReference type="Gene3D" id="3.40.50.10330">
    <property type="entry name" value="Probable inorganic polyphosphate/atp-NAD kinase, domain 1"/>
    <property type="match status" value="1"/>
</dbReference>
<accession>A0ABN3A6M0</accession>
<dbReference type="EMBL" id="BAAANT010000044">
    <property type="protein sequence ID" value="GAA2155027.1"/>
    <property type="molecule type" value="Genomic_DNA"/>
</dbReference>
<keyword evidence="3" id="KW-1185">Reference proteome</keyword>
<proteinExistence type="predicted"/>
<dbReference type="InterPro" id="IPR045540">
    <property type="entry name" value="YegS/DAGK_C"/>
</dbReference>
<gene>
    <name evidence="2" type="ORF">GCM10009760_54580</name>
</gene>
<evidence type="ECO:0000259" key="1">
    <source>
        <dbReference type="PROSITE" id="PS50146"/>
    </source>
</evidence>
<feature type="domain" description="DAGKc" evidence="1">
    <location>
        <begin position="1"/>
        <end position="48"/>
    </location>
</feature>
<sequence length="240" mass="25901">MELAIVPCGTGNLLARNLNIPTDPGRALAAALAAQPWRADLALASGDGIKDTYVAAMAGAGLDAAIMAQTSRRLKNILGWPAYALPGLRHLRDHPFWTTIQLDDEPPAARRARMVVIGNVGSLQGGIPLLPAARPDDGRLDLVLLNPRGFGGWLRALLRLLTQRPTGVRVCAPQFAAGGPIEYFRAHRIDLAFEKDVPREVDGEPVPAGRTLRVEIQPRALLLRAPRPVPARGTRRARDI</sequence>
<dbReference type="Pfam" id="PF00781">
    <property type="entry name" value="DAGK_cat"/>
    <property type="match status" value="1"/>
</dbReference>
<dbReference type="SUPFAM" id="SSF111331">
    <property type="entry name" value="NAD kinase/diacylglycerol kinase-like"/>
    <property type="match status" value="1"/>
</dbReference>
<dbReference type="InterPro" id="IPR017438">
    <property type="entry name" value="ATP-NAD_kinase_N"/>
</dbReference>